<sequence>MEVSYGDFAIGSNPTQSNDNLGRSTKKVYWWPIDLPDLENPIVDKNEETGAVQEEEFKLIDVDVMVETVDGVLLITFSERVHKHIEKRMART</sequence>
<evidence type="ECO:0000313" key="2">
    <source>
        <dbReference type="EMBL" id="PPS00751.1"/>
    </source>
</evidence>
<feature type="compositionally biased region" description="Polar residues" evidence="1">
    <location>
        <begin position="12"/>
        <end position="21"/>
    </location>
</feature>
<organism evidence="2 3">
    <name type="scientific">Gossypium barbadense</name>
    <name type="common">Sea Island cotton</name>
    <name type="synonym">Hibiscus barbadensis</name>
    <dbReference type="NCBI Taxonomy" id="3634"/>
    <lineage>
        <taxon>Eukaryota</taxon>
        <taxon>Viridiplantae</taxon>
        <taxon>Streptophyta</taxon>
        <taxon>Embryophyta</taxon>
        <taxon>Tracheophyta</taxon>
        <taxon>Spermatophyta</taxon>
        <taxon>Magnoliopsida</taxon>
        <taxon>eudicotyledons</taxon>
        <taxon>Gunneridae</taxon>
        <taxon>Pentapetalae</taxon>
        <taxon>rosids</taxon>
        <taxon>malvids</taxon>
        <taxon>Malvales</taxon>
        <taxon>Malvaceae</taxon>
        <taxon>Malvoideae</taxon>
        <taxon>Gossypium</taxon>
    </lineage>
</organism>
<accession>A0A2P5XBN5</accession>
<name>A0A2P5XBN5_GOSBA</name>
<evidence type="ECO:0000313" key="3">
    <source>
        <dbReference type="Proteomes" id="UP000239757"/>
    </source>
</evidence>
<dbReference type="EMBL" id="KZ665238">
    <property type="protein sequence ID" value="PPS00751.1"/>
    <property type="molecule type" value="Genomic_DNA"/>
</dbReference>
<proteinExistence type="predicted"/>
<reference evidence="2 3" key="1">
    <citation type="submission" date="2015-01" db="EMBL/GenBank/DDBJ databases">
        <title>Genome of allotetraploid Gossypium barbadense reveals genomic plasticity and fiber elongation in cotton evolution.</title>
        <authorList>
            <person name="Chen X."/>
            <person name="Liu X."/>
            <person name="Zhao B."/>
            <person name="Zheng H."/>
            <person name="Hu Y."/>
            <person name="Lu G."/>
            <person name="Yang C."/>
            <person name="Chen J."/>
            <person name="Shan C."/>
            <person name="Zhang L."/>
            <person name="Zhou Y."/>
            <person name="Wang L."/>
            <person name="Guo W."/>
            <person name="Bai Y."/>
            <person name="Ruan J."/>
            <person name="Shangguan X."/>
            <person name="Mao Y."/>
            <person name="Jiang J."/>
            <person name="Zhu Y."/>
            <person name="Lei J."/>
            <person name="Kang H."/>
            <person name="Chen S."/>
            <person name="He X."/>
            <person name="Wang R."/>
            <person name="Wang Y."/>
            <person name="Chen J."/>
            <person name="Wang L."/>
            <person name="Yu S."/>
            <person name="Wang B."/>
            <person name="Wei J."/>
            <person name="Song S."/>
            <person name="Lu X."/>
            <person name="Gao Z."/>
            <person name="Gu W."/>
            <person name="Deng X."/>
            <person name="Ma D."/>
            <person name="Wang S."/>
            <person name="Liang W."/>
            <person name="Fang L."/>
            <person name="Cai C."/>
            <person name="Zhu X."/>
            <person name="Zhou B."/>
            <person name="Zhang Y."/>
            <person name="Chen Z."/>
            <person name="Xu S."/>
            <person name="Zhu R."/>
            <person name="Wang S."/>
            <person name="Zhang T."/>
            <person name="Zhao G."/>
        </authorList>
    </citation>
    <scope>NUCLEOTIDE SEQUENCE [LARGE SCALE GENOMIC DNA]</scope>
    <source>
        <strain evidence="3">cv. Xinhai21</strain>
        <tissue evidence="2">Leaf</tissue>
    </source>
</reference>
<protein>
    <submittedName>
        <fullName evidence="2">Uncharacterized protein</fullName>
    </submittedName>
</protein>
<gene>
    <name evidence="2" type="ORF">GOBAR_AA19925</name>
</gene>
<dbReference type="OrthoDB" id="1001039at2759"/>
<evidence type="ECO:0000256" key="1">
    <source>
        <dbReference type="SAM" id="MobiDB-lite"/>
    </source>
</evidence>
<dbReference type="Proteomes" id="UP000239757">
    <property type="component" value="Unassembled WGS sequence"/>
</dbReference>
<feature type="region of interest" description="Disordered" evidence="1">
    <location>
        <begin position="1"/>
        <end position="21"/>
    </location>
</feature>
<dbReference type="AlphaFoldDB" id="A0A2P5XBN5"/>